<feature type="transmembrane region" description="Helical" evidence="8">
    <location>
        <begin position="128"/>
        <end position="151"/>
    </location>
</feature>
<dbReference type="AlphaFoldDB" id="A0A9P4P4J8"/>
<dbReference type="Pfam" id="PF01127">
    <property type="entry name" value="Sdh_cyt"/>
    <property type="match status" value="1"/>
</dbReference>
<sequence length="192" mass="21063">MFTSRALQTSARRLAAQRTSIAVSKFAPPVAVATNTHYLQSRPNTSSVEQYKPENARADSLIAKQRRNRPVSPHLSIYRPQITWIPSMFNRLTGIILSGGLYVFGLGYLVAPALGIHMESAVLAASFAAWPLAAKVATKFLIALPFTFHSFNGIRHLIWDFGKQITNKQVQVTGWTVVGLTFASAGYLAAFV</sequence>
<dbReference type="OrthoDB" id="588261at2759"/>
<dbReference type="GO" id="GO:0009055">
    <property type="term" value="F:electron transfer activity"/>
    <property type="evidence" value="ECO:0007669"/>
    <property type="project" value="InterPro"/>
</dbReference>
<dbReference type="PROSITE" id="PS01001">
    <property type="entry name" value="SDH_CYT_2"/>
    <property type="match status" value="1"/>
</dbReference>
<accession>A0A9P4P4J8</accession>
<evidence type="ECO:0000256" key="3">
    <source>
        <dbReference type="ARBA" id="ARBA00022692"/>
    </source>
</evidence>
<dbReference type="InterPro" id="IPR034804">
    <property type="entry name" value="SQR/QFR_C/D"/>
</dbReference>
<keyword evidence="3 8" id="KW-0812">Transmembrane</keyword>
<dbReference type="GO" id="GO:0046872">
    <property type="term" value="F:metal ion binding"/>
    <property type="evidence" value="ECO:0007669"/>
    <property type="project" value="UniProtKB-KW"/>
</dbReference>
<gene>
    <name evidence="9" type="ORF">EJ08DRAFT_623642</name>
</gene>
<dbReference type="PANTHER" id="PTHR10978:SF5">
    <property type="entry name" value="SUCCINATE DEHYDROGENASE CYTOCHROME B560 SUBUNIT, MITOCHONDRIAL"/>
    <property type="match status" value="1"/>
</dbReference>
<evidence type="ECO:0008006" key="11">
    <source>
        <dbReference type="Google" id="ProtNLM"/>
    </source>
</evidence>
<dbReference type="Gene3D" id="1.20.1300.10">
    <property type="entry name" value="Fumarate reductase/succinate dehydrogenase, transmembrane subunit"/>
    <property type="match status" value="1"/>
</dbReference>
<evidence type="ECO:0000256" key="7">
    <source>
        <dbReference type="ARBA" id="ARBA00023136"/>
    </source>
</evidence>
<comment type="subcellular location">
    <subcellularLocation>
        <location evidence="1">Membrane</location>
        <topology evidence="1">Multi-pass membrane protein</topology>
    </subcellularLocation>
</comment>
<evidence type="ECO:0000313" key="9">
    <source>
        <dbReference type="EMBL" id="KAF2437127.1"/>
    </source>
</evidence>
<evidence type="ECO:0000256" key="5">
    <source>
        <dbReference type="ARBA" id="ARBA00022989"/>
    </source>
</evidence>
<dbReference type="InterPro" id="IPR018495">
    <property type="entry name" value="Succ_DH_cyt_bsu_CS"/>
</dbReference>
<name>A0A9P4P4J8_9PEZI</name>
<organism evidence="9 10">
    <name type="scientific">Tothia fuscella</name>
    <dbReference type="NCBI Taxonomy" id="1048955"/>
    <lineage>
        <taxon>Eukaryota</taxon>
        <taxon>Fungi</taxon>
        <taxon>Dikarya</taxon>
        <taxon>Ascomycota</taxon>
        <taxon>Pezizomycotina</taxon>
        <taxon>Dothideomycetes</taxon>
        <taxon>Pleosporomycetidae</taxon>
        <taxon>Venturiales</taxon>
        <taxon>Cylindrosympodiaceae</taxon>
        <taxon>Tothia</taxon>
    </lineage>
</organism>
<keyword evidence="5 8" id="KW-1133">Transmembrane helix</keyword>
<comment type="caution">
    <text evidence="9">The sequence shown here is derived from an EMBL/GenBank/DDBJ whole genome shotgun (WGS) entry which is preliminary data.</text>
</comment>
<evidence type="ECO:0000256" key="8">
    <source>
        <dbReference type="SAM" id="Phobius"/>
    </source>
</evidence>
<evidence type="ECO:0000256" key="4">
    <source>
        <dbReference type="ARBA" id="ARBA00022723"/>
    </source>
</evidence>
<dbReference type="GO" id="GO:0016020">
    <property type="term" value="C:membrane"/>
    <property type="evidence" value="ECO:0007669"/>
    <property type="project" value="UniProtKB-SubCell"/>
</dbReference>
<dbReference type="GO" id="GO:0005739">
    <property type="term" value="C:mitochondrion"/>
    <property type="evidence" value="ECO:0007669"/>
    <property type="project" value="GOC"/>
</dbReference>
<evidence type="ECO:0000256" key="6">
    <source>
        <dbReference type="ARBA" id="ARBA00023004"/>
    </source>
</evidence>
<dbReference type="Proteomes" id="UP000800235">
    <property type="component" value="Unassembled WGS sequence"/>
</dbReference>
<evidence type="ECO:0000256" key="2">
    <source>
        <dbReference type="ARBA" id="ARBA00022617"/>
    </source>
</evidence>
<feature type="transmembrane region" description="Helical" evidence="8">
    <location>
        <begin position="95"/>
        <end position="116"/>
    </location>
</feature>
<dbReference type="InterPro" id="IPR000701">
    <property type="entry name" value="SuccDH_FuR_B_TM-su"/>
</dbReference>
<proteinExistence type="predicted"/>
<keyword evidence="6" id="KW-0408">Iron</keyword>
<dbReference type="SUPFAM" id="SSF81343">
    <property type="entry name" value="Fumarate reductase respiratory complex transmembrane subunits"/>
    <property type="match status" value="1"/>
</dbReference>
<keyword evidence="7 8" id="KW-0472">Membrane</keyword>
<keyword evidence="4" id="KW-0479">Metal-binding</keyword>
<protein>
    <recommendedName>
        <fullName evidence="11">Succinate dehydrogenase subunit C</fullName>
    </recommendedName>
</protein>
<dbReference type="GO" id="GO:0006099">
    <property type="term" value="P:tricarboxylic acid cycle"/>
    <property type="evidence" value="ECO:0007669"/>
    <property type="project" value="InterPro"/>
</dbReference>
<keyword evidence="10" id="KW-1185">Reference proteome</keyword>
<evidence type="ECO:0000313" key="10">
    <source>
        <dbReference type="Proteomes" id="UP000800235"/>
    </source>
</evidence>
<dbReference type="NCBIfam" id="TIGR02970">
    <property type="entry name" value="succ_dehyd_cytB"/>
    <property type="match status" value="1"/>
</dbReference>
<dbReference type="EMBL" id="MU007009">
    <property type="protein sequence ID" value="KAF2437127.1"/>
    <property type="molecule type" value="Genomic_DNA"/>
</dbReference>
<dbReference type="CDD" id="cd03499">
    <property type="entry name" value="SQR_TypeC_SdhC"/>
    <property type="match status" value="1"/>
</dbReference>
<feature type="transmembrane region" description="Helical" evidence="8">
    <location>
        <begin position="172"/>
        <end position="190"/>
    </location>
</feature>
<dbReference type="PANTHER" id="PTHR10978">
    <property type="entry name" value="SUCCINATE DEHYDROGENASE CYTOCHROME B560 SUBUNIT"/>
    <property type="match status" value="1"/>
</dbReference>
<dbReference type="InterPro" id="IPR014314">
    <property type="entry name" value="Succ_DH_cytb556"/>
</dbReference>
<dbReference type="GO" id="GO:0006121">
    <property type="term" value="P:mitochondrial electron transport, succinate to ubiquinone"/>
    <property type="evidence" value="ECO:0007669"/>
    <property type="project" value="TreeGrafter"/>
</dbReference>
<evidence type="ECO:0000256" key="1">
    <source>
        <dbReference type="ARBA" id="ARBA00004141"/>
    </source>
</evidence>
<reference evidence="9" key="1">
    <citation type="journal article" date="2020" name="Stud. Mycol.">
        <title>101 Dothideomycetes genomes: a test case for predicting lifestyles and emergence of pathogens.</title>
        <authorList>
            <person name="Haridas S."/>
            <person name="Albert R."/>
            <person name="Binder M."/>
            <person name="Bloem J."/>
            <person name="Labutti K."/>
            <person name="Salamov A."/>
            <person name="Andreopoulos B."/>
            <person name="Baker S."/>
            <person name="Barry K."/>
            <person name="Bills G."/>
            <person name="Bluhm B."/>
            <person name="Cannon C."/>
            <person name="Castanera R."/>
            <person name="Culley D."/>
            <person name="Daum C."/>
            <person name="Ezra D."/>
            <person name="Gonzalez J."/>
            <person name="Henrissat B."/>
            <person name="Kuo A."/>
            <person name="Liang C."/>
            <person name="Lipzen A."/>
            <person name="Lutzoni F."/>
            <person name="Magnuson J."/>
            <person name="Mondo S."/>
            <person name="Nolan M."/>
            <person name="Ohm R."/>
            <person name="Pangilinan J."/>
            <person name="Park H.-J."/>
            <person name="Ramirez L."/>
            <person name="Alfaro M."/>
            <person name="Sun H."/>
            <person name="Tritt A."/>
            <person name="Yoshinaga Y."/>
            <person name="Zwiers L.-H."/>
            <person name="Turgeon B."/>
            <person name="Goodwin S."/>
            <person name="Spatafora J."/>
            <person name="Crous P."/>
            <person name="Grigoriev I."/>
        </authorList>
    </citation>
    <scope>NUCLEOTIDE SEQUENCE</scope>
    <source>
        <strain evidence="9">CBS 130266</strain>
    </source>
</reference>
<keyword evidence="2" id="KW-0349">Heme</keyword>